<dbReference type="Proteomes" id="UP000319263">
    <property type="component" value="Chromosome"/>
</dbReference>
<dbReference type="InterPro" id="IPR006439">
    <property type="entry name" value="HAD-SF_hydro_IA"/>
</dbReference>
<dbReference type="SFLD" id="SFLDG01129">
    <property type="entry name" value="C1.5:_HAD__Beta-PGM__Phosphata"/>
    <property type="match status" value="1"/>
</dbReference>
<dbReference type="Gene3D" id="1.20.120.1600">
    <property type="match status" value="1"/>
</dbReference>
<evidence type="ECO:0000313" key="5">
    <source>
        <dbReference type="EMBL" id="QDP96629.1"/>
    </source>
</evidence>
<dbReference type="EMBL" id="CP041692">
    <property type="protein sequence ID" value="QDP96629.1"/>
    <property type="molecule type" value="Genomic_DNA"/>
</dbReference>
<dbReference type="GO" id="GO:0044281">
    <property type="term" value="P:small molecule metabolic process"/>
    <property type="evidence" value="ECO:0007669"/>
    <property type="project" value="UniProtKB-ARBA"/>
</dbReference>
<keyword evidence="2 5" id="KW-0378">Hydrolase</keyword>
<dbReference type="SFLD" id="SFLDS00003">
    <property type="entry name" value="Haloacid_Dehalogenase"/>
    <property type="match status" value="1"/>
</dbReference>
<dbReference type="Pfam" id="PF00702">
    <property type="entry name" value="Hydrolase"/>
    <property type="match status" value="1"/>
</dbReference>
<dbReference type="Gene3D" id="3.40.50.1000">
    <property type="entry name" value="HAD superfamily/HAD-like"/>
    <property type="match status" value="1"/>
</dbReference>
<dbReference type="AlphaFoldDB" id="A0A516PZM7"/>
<gene>
    <name evidence="5" type="ORF">FOE78_12540</name>
</gene>
<feature type="region of interest" description="Disordered" evidence="4">
    <location>
        <begin position="239"/>
        <end position="291"/>
    </location>
</feature>
<dbReference type="NCBIfam" id="TIGR01549">
    <property type="entry name" value="HAD-SF-IA-v1"/>
    <property type="match status" value="1"/>
</dbReference>
<name>A0A516PZM7_9ACTN</name>
<protein>
    <submittedName>
        <fullName evidence="5">HAD family hydrolase</fullName>
    </submittedName>
</protein>
<keyword evidence="6" id="KW-1185">Reference proteome</keyword>
<dbReference type="OrthoDB" id="9795007at2"/>
<sequence>MKPSVAANPSWVFFDVDQTLCDFTTMMRRALGRSIREIELSWPQLSGRYRPDELERIRDHLADGYGDAPVPLVAVRREMFATVLREVSAGEQEIDEVTDHYLGFRFADPVLFPDVLPTLEALSGKVRLGVITNGNSKLDALGLEHFFEVEFVAEQVGFAKPDSRIYEYAAAEVGADPAQLIMVGDSYAKDVAAAELAGWRAVWLRRDDQSPADGPAAIIDPTSMIRDLRQLITLCFDPPLRESNPDDSGSGARSPGRAVQLGYAAGTSWSPVASHSRTRNPPPRAEHRLRG</sequence>
<evidence type="ECO:0000256" key="3">
    <source>
        <dbReference type="ARBA" id="ARBA00022842"/>
    </source>
</evidence>
<evidence type="ECO:0000256" key="1">
    <source>
        <dbReference type="ARBA" id="ARBA00001946"/>
    </source>
</evidence>
<dbReference type="SUPFAM" id="SSF56784">
    <property type="entry name" value="HAD-like"/>
    <property type="match status" value="1"/>
</dbReference>
<dbReference type="GO" id="GO:0016787">
    <property type="term" value="F:hydrolase activity"/>
    <property type="evidence" value="ECO:0007669"/>
    <property type="project" value="UniProtKB-KW"/>
</dbReference>
<organism evidence="5 6">
    <name type="scientific">Microlunatus elymi</name>
    <dbReference type="NCBI Taxonomy" id="2596828"/>
    <lineage>
        <taxon>Bacteria</taxon>
        <taxon>Bacillati</taxon>
        <taxon>Actinomycetota</taxon>
        <taxon>Actinomycetes</taxon>
        <taxon>Propionibacteriales</taxon>
        <taxon>Propionibacteriaceae</taxon>
        <taxon>Microlunatus</taxon>
    </lineage>
</organism>
<dbReference type="KEGG" id="mik:FOE78_12540"/>
<dbReference type="NCBIfam" id="TIGR01509">
    <property type="entry name" value="HAD-SF-IA-v3"/>
    <property type="match status" value="1"/>
</dbReference>
<dbReference type="InterPro" id="IPR051400">
    <property type="entry name" value="HAD-like_hydrolase"/>
</dbReference>
<keyword evidence="3" id="KW-0460">Magnesium</keyword>
<dbReference type="InterPro" id="IPR036412">
    <property type="entry name" value="HAD-like_sf"/>
</dbReference>
<comment type="cofactor">
    <cofactor evidence="1">
        <name>Mg(2+)</name>
        <dbReference type="ChEBI" id="CHEBI:18420"/>
    </cofactor>
</comment>
<reference evidence="5 6" key="1">
    <citation type="submission" date="2019-07" db="EMBL/GenBank/DDBJ databases">
        <title>Microlunatus dokdonensis sp. nov. isolated from the rhizospheric soil of the wild plant Elymus tsukushiensis.</title>
        <authorList>
            <person name="Ghim S.-Y."/>
            <person name="Hwang Y.-J."/>
            <person name="Son J.-S."/>
            <person name="Shin J.-H."/>
        </authorList>
    </citation>
    <scope>NUCLEOTIDE SEQUENCE [LARGE SCALE GENOMIC DNA]</scope>
    <source>
        <strain evidence="5 6">KUDC0627</strain>
    </source>
</reference>
<accession>A0A516PZM7</accession>
<evidence type="ECO:0000256" key="2">
    <source>
        <dbReference type="ARBA" id="ARBA00022801"/>
    </source>
</evidence>
<dbReference type="InterPro" id="IPR023214">
    <property type="entry name" value="HAD_sf"/>
</dbReference>
<dbReference type="PANTHER" id="PTHR46470">
    <property type="entry name" value="N-ACYLNEURAMINATE-9-PHOSPHATASE"/>
    <property type="match status" value="1"/>
</dbReference>
<proteinExistence type="predicted"/>
<evidence type="ECO:0000313" key="6">
    <source>
        <dbReference type="Proteomes" id="UP000319263"/>
    </source>
</evidence>
<evidence type="ECO:0000256" key="4">
    <source>
        <dbReference type="SAM" id="MobiDB-lite"/>
    </source>
</evidence>